<gene>
    <name evidence="2" type="ORF">SAMN05192552_10512</name>
</gene>
<dbReference type="Proteomes" id="UP000324021">
    <property type="component" value="Unassembled WGS sequence"/>
</dbReference>
<dbReference type="EMBL" id="FMZP01000051">
    <property type="protein sequence ID" value="SDD80582.1"/>
    <property type="molecule type" value="Genomic_DNA"/>
</dbReference>
<dbReference type="Pfam" id="PF25912">
    <property type="entry name" value="DUF7964"/>
    <property type="match status" value="1"/>
</dbReference>
<sequence>MGSLAVYGEEEVTISFPSQSCIRDTTAMTESSDSNYKNSIATVESLPAGGLSMSQIDALSGSDAAEVAAPLVIDTTSSSVTHFDLVFDDTHHCLGWNPTDNQWEQILVVVDNEDELVLESAATVYEEESKEVKIGLEQSRNPELKDIIEFIWRYIEYTYLETDDLYNVMDEALAELSVDDE</sequence>
<evidence type="ECO:0000313" key="2">
    <source>
        <dbReference type="EMBL" id="SDD80582.1"/>
    </source>
</evidence>
<reference evidence="2 3" key="1">
    <citation type="submission" date="2016-10" db="EMBL/GenBank/DDBJ databases">
        <authorList>
            <person name="Varghese N."/>
            <person name="Submissions S."/>
        </authorList>
    </citation>
    <scope>NUCLEOTIDE SEQUENCE [LARGE SCALE GENOMIC DNA]</scope>
    <source>
        <strain evidence="2 3">CDM_1</strain>
    </source>
</reference>
<dbReference type="AlphaFoldDB" id="A0A1G6XRE3"/>
<organism evidence="2 3">
    <name type="scientific">Natrinema hispanicum</name>
    <dbReference type="NCBI Taxonomy" id="392421"/>
    <lineage>
        <taxon>Archaea</taxon>
        <taxon>Methanobacteriati</taxon>
        <taxon>Methanobacteriota</taxon>
        <taxon>Stenosarchaea group</taxon>
        <taxon>Halobacteria</taxon>
        <taxon>Halobacteriales</taxon>
        <taxon>Natrialbaceae</taxon>
        <taxon>Natrinema</taxon>
    </lineage>
</organism>
<protein>
    <recommendedName>
        <fullName evidence="1">DUF7964 domain-containing protein</fullName>
    </recommendedName>
</protein>
<dbReference type="RefSeq" id="WP_149782607.1">
    <property type="nucleotide sequence ID" value="NZ_FMZP01000051.1"/>
</dbReference>
<name>A0A1G6XRE3_9EURY</name>
<feature type="domain" description="DUF7964" evidence="1">
    <location>
        <begin position="43"/>
        <end position="118"/>
    </location>
</feature>
<evidence type="ECO:0000259" key="1">
    <source>
        <dbReference type="Pfam" id="PF25912"/>
    </source>
</evidence>
<proteinExistence type="predicted"/>
<accession>A0A1G6XRE3</accession>
<dbReference type="InterPro" id="IPR058270">
    <property type="entry name" value="DUF7964"/>
</dbReference>
<evidence type="ECO:0000313" key="3">
    <source>
        <dbReference type="Proteomes" id="UP000324021"/>
    </source>
</evidence>